<comment type="caution">
    <text evidence="10">The sequence shown here is derived from an EMBL/GenBank/DDBJ whole genome shotgun (WGS) entry which is preliminary data.</text>
</comment>
<dbReference type="PANTHER" id="PTHR45859">
    <property type="entry name" value="TRANSLATION INITIATION FACTOR EIF-2B SUBUNIT BETA"/>
    <property type="match status" value="1"/>
</dbReference>
<comment type="subunit">
    <text evidence="8">Component of the translation initiation factor 2B (eIF2B) complex which is a heterodecamer of two sets of five different subunits: alpha, beta, gamma, delta and epsilon. Subunits alpha, beta and delta comprise a regulatory subcomplex and subunits epsilon and gamma comprise a catalytic subcomplex. Within the complex, the hexameric regulatory complex resides at the center, with the two heterodimeric catalytic subcomplexes bound on opposite sides.</text>
</comment>
<evidence type="ECO:0000256" key="4">
    <source>
        <dbReference type="ARBA" id="ARBA00022540"/>
    </source>
</evidence>
<gene>
    <name evidence="10" type="primary">eif2b2_1</name>
    <name evidence="10" type="ORF">CK203_060295</name>
</gene>
<comment type="similarity">
    <text evidence="2 9">Belongs to the eIF-2B alpha/beta/delta subunits family.</text>
</comment>
<dbReference type="EMBL" id="QGNW01000468">
    <property type="protein sequence ID" value="RVW70275.1"/>
    <property type="molecule type" value="Genomic_DNA"/>
</dbReference>
<evidence type="ECO:0000256" key="7">
    <source>
        <dbReference type="ARBA" id="ARBA00044228"/>
    </source>
</evidence>
<dbReference type="AlphaFoldDB" id="A0A438GDI8"/>
<dbReference type="Pfam" id="PF01008">
    <property type="entry name" value="IF-2B"/>
    <property type="match status" value="1"/>
</dbReference>
<dbReference type="Gene3D" id="3.40.50.10470">
    <property type="entry name" value="Translation initiation factor eif-2b, domain 2"/>
    <property type="match status" value="1"/>
</dbReference>
<dbReference type="SUPFAM" id="SSF100950">
    <property type="entry name" value="NagB/RpiA/CoA transferase-like"/>
    <property type="match status" value="1"/>
</dbReference>
<keyword evidence="5" id="KW-0648">Protein biosynthesis</keyword>
<sequence>MEFLCAAKEKKRSFRVFVAEGAPRFLLVASVCWKPKGTRGHVLAKELVARGLQTTLITDSAVFAMISRCEHVGAHAVMANGGVIAPVGLNMVALAAQRHAVPFVVLAGTHKHMCSCHIPSHPNVKKTDKVEVQASAQALSKDILGKCRLQIFNDELLALALLLIFFCIHDSCALYCMDFGSGNGSPLLHVVNPAFDYVPPKLVSLFITDTGGHNPSYMYRLIADYYSADDLVVQRRPASGN</sequence>
<dbReference type="InterPro" id="IPR000649">
    <property type="entry name" value="IF-2B-related"/>
</dbReference>
<protein>
    <recommendedName>
        <fullName evidence="6">Translation initiation factor eIF2B subunit beta</fullName>
    </recommendedName>
    <alternativeName>
        <fullName evidence="7">eIF2B GDP-GTP exchange factor subunit beta</fullName>
    </alternativeName>
</protein>
<keyword evidence="3" id="KW-0963">Cytoplasm</keyword>
<reference evidence="10 11" key="1">
    <citation type="journal article" date="2018" name="PLoS Genet.">
        <title>Population sequencing reveals clonal diversity and ancestral inbreeding in the grapevine cultivar Chardonnay.</title>
        <authorList>
            <person name="Roach M.J."/>
            <person name="Johnson D.L."/>
            <person name="Bohlmann J."/>
            <person name="van Vuuren H.J."/>
            <person name="Jones S.J."/>
            <person name="Pretorius I.S."/>
            <person name="Schmidt S.A."/>
            <person name="Borneman A.R."/>
        </authorList>
    </citation>
    <scope>NUCLEOTIDE SEQUENCE [LARGE SCALE GENOMIC DNA]</scope>
    <source>
        <strain evidence="11">cv. Chardonnay</strain>
        <tissue evidence="10">Leaf</tissue>
    </source>
</reference>
<keyword evidence="4 10" id="KW-0396">Initiation factor</keyword>
<evidence type="ECO:0000256" key="3">
    <source>
        <dbReference type="ARBA" id="ARBA00022490"/>
    </source>
</evidence>
<dbReference type="Proteomes" id="UP000288805">
    <property type="component" value="Unassembled WGS sequence"/>
</dbReference>
<dbReference type="GO" id="GO:0005829">
    <property type="term" value="C:cytosol"/>
    <property type="evidence" value="ECO:0007669"/>
    <property type="project" value="UniProtKB-SubCell"/>
</dbReference>
<evidence type="ECO:0000313" key="11">
    <source>
        <dbReference type="Proteomes" id="UP000288805"/>
    </source>
</evidence>
<evidence type="ECO:0000256" key="2">
    <source>
        <dbReference type="ARBA" id="ARBA00007251"/>
    </source>
</evidence>
<name>A0A438GDI8_VITVI</name>
<dbReference type="InterPro" id="IPR051855">
    <property type="entry name" value="eIF2B_beta_subunit"/>
</dbReference>
<dbReference type="GO" id="GO:0003743">
    <property type="term" value="F:translation initiation factor activity"/>
    <property type="evidence" value="ECO:0007669"/>
    <property type="project" value="UniProtKB-KW"/>
</dbReference>
<evidence type="ECO:0000256" key="9">
    <source>
        <dbReference type="RuleBase" id="RU003814"/>
    </source>
</evidence>
<proteinExistence type="inferred from homology"/>
<evidence type="ECO:0000256" key="6">
    <source>
        <dbReference type="ARBA" id="ARBA00044122"/>
    </source>
</evidence>
<evidence type="ECO:0000256" key="1">
    <source>
        <dbReference type="ARBA" id="ARBA00004514"/>
    </source>
</evidence>
<dbReference type="InterPro" id="IPR042529">
    <property type="entry name" value="IF_2B-like_C"/>
</dbReference>
<comment type="subcellular location">
    <subcellularLocation>
        <location evidence="1">Cytoplasm</location>
        <location evidence="1">Cytosol</location>
    </subcellularLocation>
</comment>
<dbReference type="InterPro" id="IPR037171">
    <property type="entry name" value="NagB/RpiA_transferase-like"/>
</dbReference>
<accession>A0A438GDI8</accession>
<dbReference type="PANTHER" id="PTHR45859:SF1">
    <property type="entry name" value="TRANSLATION INITIATION FACTOR EIF-2B SUBUNIT BETA"/>
    <property type="match status" value="1"/>
</dbReference>
<evidence type="ECO:0000256" key="5">
    <source>
        <dbReference type="ARBA" id="ARBA00022917"/>
    </source>
</evidence>
<evidence type="ECO:0000256" key="8">
    <source>
        <dbReference type="ARBA" id="ARBA00046432"/>
    </source>
</evidence>
<evidence type="ECO:0000313" key="10">
    <source>
        <dbReference type="EMBL" id="RVW70275.1"/>
    </source>
</evidence>
<organism evidence="10 11">
    <name type="scientific">Vitis vinifera</name>
    <name type="common">Grape</name>
    <dbReference type="NCBI Taxonomy" id="29760"/>
    <lineage>
        <taxon>Eukaryota</taxon>
        <taxon>Viridiplantae</taxon>
        <taxon>Streptophyta</taxon>
        <taxon>Embryophyta</taxon>
        <taxon>Tracheophyta</taxon>
        <taxon>Spermatophyta</taxon>
        <taxon>Magnoliopsida</taxon>
        <taxon>eudicotyledons</taxon>
        <taxon>Gunneridae</taxon>
        <taxon>Pentapetalae</taxon>
        <taxon>rosids</taxon>
        <taxon>Vitales</taxon>
        <taxon>Vitaceae</taxon>
        <taxon>Viteae</taxon>
        <taxon>Vitis</taxon>
    </lineage>
</organism>